<dbReference type="EMBL" id="JAQIZT010000004">
    <property type="protein sequence ID" value="KAJ6999979.1"/>
    <property type="molecule type" value="Genomic_DNA"/>
</dbReference>
<name>A0AAD6R081_9ROSI</name>
<evidence type="ECO:0000313" key="4">
    <source>
        <dbReference type="EMBL" id="KAJ6999985.1"/>
    </source>
</evidence>
<dbReference type="Pfam" id="PF07727">
    <property type="entry name" value="RVT_2"/>
    <property type="match status" value="1"/>
</dbReference>
<reference evidence="4 5" key="1">
    <citation type="journal article" date="2023" name="Mol. Ecol. Resour.">
        <title>Chromosome-level genome assembly of a triploid poplar Populus alba 'Berolinensis'.</title>
        <authorList>
            <person name="Chen S."/>
            <person name="Yu Y."/>
            <person name="Wang X."/>
            <person name="Wang S."/>
            <person name="Zhang T."/>
            <person name="Zhou Y."/>
            <person name="He R."/>
            <person name="Meng N."/>
            <person name="Wang Y."/>
            <person name="Liu W."/>
            <person name="Liu Z."/>
            <person name="Liu J."/>
            <person name="Guo Q."/>
            <person name="Huang H."/>
            <person name="Sederoff R.R."/>
            <person name="Wang G."/>
            <person name="Qu G."/>
            <person name="Chen S."/>
        </authorList>
    </citation>
    <scope>NUCLEOTIDE SEQUENCE [LARGE SCALE GENOMIC DNA]</scope>
    <source>
        <strain evidence="4">SC-2020</strain>
    </source>
</reference>
<dbReference type="AlphaFoldDB" id="A0AAD6R081"/>
<evidence type="ECO:0000259" key="2">
    <source>
        <dbReference type="Pfam" id="PF07727"/>
    </source>
</evidence>
<accession>A0AAD6R081</accession>
<gene>
    <name evidence="3" type="ORF">NC653_010666</name>
    <name evidence="4" type="ORF">NC653_010672</name>
</gene>
<sequence length="173" mass="19627">MDEEIHAIDKNDTWKLTDLPENKKAIGVKWVYKTKKNAKGEVQRYKASLVTKGYKLRKAIEGRKGQGRQPPPSQPPAVTDQPLVTSCHRRPPAAFTPKKVERKSGELSRHEEVHHCLTNGTNYEGNYDKLNVQYIIRRTRLNYPAPSQWRLLKINAPEWGSALIIGCLAAISS</sequence>
<organism evidence="4 5">
    <name type="scientific">Populus alba x Populus x berolinensis</name>
    <dbReference type="NCBI Taxonomy" id="444605"/>
    <lineage>
        <taxon>Eukaryota</taxon>
        <taxon>Viridiplantae</taxon>
        <taxon>Streptophyta</taxon>
        <taxon>Embryophyta</taxon>
        <taxon>Tracheophyta</taxon>
        <taxon>Spermatophyta</taxon>
        <taxon>Magnoliopsida</taxon>
        <taxon>eudicotyledons</taxon>
        <taxon>Gunneridae</taxon>
        <taxon>Pentapetalae</taxon>
        <taxon>rosids</taxon>
        <taxon>fabids</taxon>
        <taxon>Malpighiales</taxon>
        <taxon>Salicaceae</taxon>
        <taxon>Saliceae</taxon>
        <taxon>Populus</taxon>
    </lineage>
</organism>
<feature type="domain" description="Reverse transcriptase Ty1/copia-type" evidence="2">
    <location>
        <begin position="11"/>
        <end position="58"/>
    </location>
</feature>
<dbReference type="EMBL" id="JAQIZT010000004">
    <property type="protein sequence ID" value="KAJ6999985.1"/>
    <property type="molecule type" value="Genomic_DNA"/>
</dbReference>
<evidence type="ECO:0000313" key="5">
    <source>
        <dbReference type="Proteomes" id="UP001164929"/>
    </source>
</evidence>
<keyword evidence="5" id="KW-1185">Reference proteome</keyword>
<evidence type="ECO:0000313" key="3">
    <source>
        <dbReference type="EMBL" id="KAJ6999979.1"/>
    </source>
</evidence>
<dbReference type="InterPro" id="IPR013103">
    <property type="entry name" value="RVT_2"/>
</dbReference>
<dbReference type="Proteomes" id="UP001164929">
    <property type="component" value="Chromosome 4"/>
</dbReference>
<protein>
    <recommendedName>
        <fullName evidence="2">Reverse transcriptase Ty1/copia-type domain-containing protein</fullName>
    </recommendedName>
</protein>
<proteinExistence type="predicted"/>
<feature type="region of interest" description="Disordered" evidence="1">
    <location>
        <begin position="60"/>
        <end position="93"/>
    </location>
</feature>
<comment type="caution">
    <text evidence="4">The sequence shown here is derived from an EMBL/GenBank/DDBJ whole genome shotgun (WGS) entry which is preliminary data.</text>
</comment>
<evidence type="ECO:0000256" key="1">
    <source>
        <dbReference type="SAM" id="MobiDB-lite"/>
    </source>
</evidence>